<keyword evidence="1" id="KW-1133">Transmembrane helix</keyword>
<feature type="transmembrane region" description="Helical" evidence="1">
    <location>
        <begin position="59"/>
        <end position="79"/>
    </location>
</feature>
<accession>A0A930YNM0</accession>
<feature type="transmembrane region" description="Helical" evidence="1">
    <location>
        <begin position="135"/>
        <end position="157"/>
    </location>
</feature>
<reference evidence="2" key="1">
    <citation type="submission" date="2020-04" db="EMBL/GenBank/DDBJ databases">
        <title>Deep metagenomics examines the oral microbiome during advanced dental caries in children, revealing novel taxa and co-occurrences with host molecules.</title>
        <authorList>
            <person name="Baker J.L."/>
            <person name="Morton J.T."/>
            <person name="Dinis M."/>
            <person name="Alvarez R."/>
            <person name="Tran N.C."/>
            <person name="Knight R."/>
            <person name="Edlund A."/>
        </authorList>
    </citation>
    <scope>NUCLEOTIDE SEQUENCE</scope>
    <source>
        <strain evidence="2">JCVI_38_bin.5</strain>
    </source>
</reference>
<feature type="transmembrane region" description="Helical" evidence="1">
    <location>
        <begin position="85"/>
        <end position="106"/>
    </location>
</feature>
<protein>
    <submittedName>
        <fullName evidence="2">ABC transporter permease</fullName>
    </submittedName>
</protein>
<keyword evidence="1" id="KW-0812">Transmembrane</keyword>
<gene>
    <name evidence="2" type="ORF">HXK26_05710</name>
</gene>
<name>A0A930YNM0_9ACTN</name>
<dbReference type="InterPro" id="IPR010540">
    <property type="entry name" value="CmpB_TMEM229"/>
</dbReference>
<dbReference type="Pfam" id="PF06541">
    <property type="entry name" value="ABC_trans_CmpB"/>
    <property type="match status" value="1"/>
</dbReference>
<keyword evidence="1" id="KW-0472">Membrane</keyword>
<feature type="transmembrane region" description="Helical" evidence="1">
    <location>
        <begin position="163"/>
        <end position="186"/>
    </location>
</feature>
<feature type="transmembrane region" description="Helical" evidence="1">
    <location>
        <begin position="29"/>
        <end position="47"/>
    </location>
</feature>
<evidence type="ECO:0000256" key="1">
    <source>
        <dbReference type="SAM" id="Phobius"/>
    </source>
</evidence>
<evidence type="ECO:0000313" key="3">
    <source>
        <dbReference type="Proteomes" id="UP000698335"/>
    </source>
</evidence>
<organism evidence="2 3">
    <name type="scientific">Lancefieldella rimae</name>
    <dbReference type="NCBI Taxonomy" id="1383"/>
    <lineage>
        <taxon>Bacteria</taxon>
        <taxon>Bacillati</taxon>
        <taxon>Actinomycetota</taxon>
        <taxon>Coriobacteriia</taxon>
        <taxon>Coriobacteriales</taxon>
        <taxon>Atopobiaceae</taxon>
        <taxon>Lancefieldella</taxon>
    </lineage>
</organism>
<proteinExistence type="predicted"/>
<comment type="caution">
    <text evidence="2">The sequence shown here is derived from an EMBL/GenBank/DDBJ whole genome shotgun (WGS) entry which is preliminary data.</text>
</comment>
<sequence>MEPIITTFSSLIVLDLSWGALKQMIPQIILMFAIISVGGWLYETVYCSVVEHGFTRRGFLFGPSCPIYGVGAVSVWITIGNIDNPILVFLLGGLMATILEYSTGLISERRFHRTWWDYSMFRYNIKGRICPQASMVFGAFSVATVFLIAPGLLYLFSFIPSDVMISLAGITGILYLADFTASLIYLTPAASEHIALLVQEIRSHM</sequence>
<dbReference type="EMBL" id="JABZGW010000251">
    <property type="protein sequence ID" value="MBF4808173.1"/>
    <property type="molecule type" value="Genomic_DNA"/>
</dbReference>
<dbReference type="AlphaFoldDB" id="A0A930YNM0"/>
<dbReference type="Proteomes" id="UP000698335">
    <property type="component" value="Unassembled WGS sequence"/>
</dbReference>
<evidence type="ECO:0000313" key="2">
    <source>
        <dbReference type="EMBL" id="MBF4808173.1"/>
    </source>
</evidence>